<name>W7TIG1_9STRA</name>
<dbReference type="InterPro" id="IPR004843">
    <property type="entry name" value="Calcineurin-like_PHP"/>
</dbReference>
<dbReference type="Proteomes" id="UP000019335">
    <property type="component" value="Chromosome 10"/>
</dbReference>
<evidence type="ECO:0000256" key="4">
    <source>
        <dbReference type="ARBA" id="ARBA00022801"/>
    </source>
</evidence>
<organism evidence="9 10">
    <name type="scientific">Nannochloropsis gaditana</name>
    <dbReference type="NCBI Taxonomy" id="72520"/>
    <lineage>
        <taxon>Eukaryota</taxon>
        <taxon>Sar</taxon>
        <taxon>Stramenopiles</taxon>
        <taxon>Ochrophyta</taxon>
        <taxon>Eustigmatophyceae</taxon>
        <taxon>Eustigmatales</taxon>
        <taxon>Monodopsidaceae</taxon>
        <taxon>Nannochloropsis</taxon>
    </lineage>
</organism>
<sequence length="460" mass="52069">MRQYLDTFSLLHLLICELFLARGHTESTSLNFLSIGDHGLRNMETEAVARRMALEKEAINASFVLLGGDQFYPDGVSSVEDPLWNTTFRDLFTPEAFPVPFYPIRGNHDYHSSNPDAQLEYYDTHGVDGRWIFPAAYYLLHEVLGDGTTIDFIFLDTPLLVPEEAETDGALHMPRETTRRRAQQYAWLESALARSRADWLLVFGHHPVFSTGEHGDTPGLVRHLLPLLGKHRVDMYMSGHDHSLQHLQHHPVTPTQFFVNGNGAKLGSVGHVTQAAHVKEAAVRLGFMSHHITKSKLCTRAIDAQGNVVFEHTQEAQRRLILPADTIEDDEMGRTGDSMQSKKGPTRNSNEESLEPHRGQKSSRARSHVRRRRYDNVEVTTYSREAYVTDQRGSLGRSQNIALIFLGLIGLMSLVLLFVYTRRQAVAPSHRVRRTRSRYSRFMDTGCSIGDRSDPPRNST</sequence>
<feature type="compositionally biased region" description="Basic residues" evidence="5">
    <location>
        <begin position="359"/>
        <end position="372"/>
    </location>
</feature>
<protein>
    <recommendedName>
        <fullName evidence="2">acid phosphatase</fullName>
        <ecNumber evidence="2">3.1.3.2</ecNumber>
    </recommendedName>
</protein>
<keyword evidence="6" id="KW-0472">Membrane</keyword>
<keyword evidence="10" id="KW-1185">Reference proteome</keyword>
<evidence type="ECO:0000256" key="2">
    <source>
        <dbReference type="ARBA" id="ARBA00012646"/>
    </source>
</evidence>
<dbReference type="EMBL" id="AZIL01000829">
    <property type="protein sequence ID" value="EWM25882.1"/>
    <property type="molecule type" value="Genomic_DNA"/>
</dbReference>
<dbReference type="EC" id="3.1.3.2" evidence="2"/>
<comment type="caution">
    <text evidence="9">The sequence shown here is derived from an EMBL/GenBank/DDBJ whole genome shotgun (WGS) entry which is preliminary data.</text>
</comment>
<feature type="domain" description="Calcineurin-like phosphoesterase" evidence="8">
    <location>
        <begin position="32"/>
        <end position="243"/>
    </location>
</feature>
<evidence type="ECO:0000256" key="3">
    <source>
        <dbReference type="ARBA" id="ARBA00022729"/>
    </source>
</evidence>
<dbReference type="InterPro" id="IPR024927">
    <property type="entry name" value="Acid_PPase"/>
</dbReference>
<evidence type="ECO:0000256" key="5">
    <source>
        <dbReference type="SAM" id="MobiDB-lite"/>
    </source>
</evidence>
<dbReference type="InterPro" id="IPR029052">
    <property type="entry name" value="Metallo-depent_PP-like"/>
</dbReference>
<evidence type="ECO:0000256" key="1">
    <source>
        <dbReference type="ARBA" id="ARBA00000032"/>
    </source>
</evidence>
<evidence type="ECO:0000313" key="9">
    <source>
        <dbReference type="EMBL" id="EWM25882.1"/>
    </source>
</evidence>
<keyword evidence="6" id="KW-0812">Transmembrane</keyword>
<keyword evidence="6" id="KW-1133">Transmembrane helix</keyword>
<evidence type="ECO:0000313" key="10">
    <source>
        <dbReference type="Proteomes" id="UP000019335"/>
    </source>
</evidence>
<dbReference type="PANTHER" id="PTHR10161:SF14">
    <property type="entry name" value="TARTRATE-RESISTANT ACID PHOSPHATASE TYPE 5"/>
    <property type="match status" value="1"/>
</dbReference>
<evidence type="ECO:0000256" key="7">
    <source>
        <dbReference type="SAM" id="SignalP"/>
    </source>
</evidence>
<feature type="chain" id="PRO_5004900687" description="acid phosphatase" evidence="7">
    <location>
        <begin position="26"/>
        <end position="460"/>
    </location>
</feature>
<comment type="catalytic activity">
    <reaction evidence="1">
        <text>a phosphate monoester + H2O = an alcohol + phosphate</text>
        <dbReference type="Rhea" id="RHEA:15017"/>
        <dbReference type="ChEBI" id="CHEBI:15377"/>
        <dbReference type="ChEBI" id="CHEBI:30879"/>
        <dbReference type="ChEBI" id="CHEBI:43474"/>
        <dbReference type="ChEBI" id="CHEBI:67140"/>
        <dbReference type="EC" id="3.1.3.2"/>
    </reaction>
</comment>
<feature type="signal peptide" evidence="7">
    <location>
        <begin position="1"/>
        <end position="25"/>
    </location>
</feature>
<keyword evidence="3 7" id="KW-0732">Signal</keyword>
<dbReference type="Gene3D" id="3.60.21.10">
    <property type="match status" value="1"/>
</dbReference>
<proteinExistence type="predicted"/>
<evidence type="ECO:0000259" key="8">
    <source>
        <dbReference type="Pfam" id="PF00149"/>
    </source>
</evidence>
<dbReference type="CDD" id="cd07378">
    <property type="entry name" value="MPP_ACP5"/>
    <property type="match status" value="1"/>
</dbReference>
<feature type="region of interest" description="Disordered" evidence="5">
    <location>
        <begin position="323"/>
        <end position="372"/>
    </location>
</feature>
<dbReference type="PANTHER" id="PTHR10161">
    <property type="entry name" value="TARTRATE-RESISTANT ACID PHOSPHATASE TYPE 5"/>
    <property type="match status" value="1"/>
</dbReference>
<keyword evidence="4" id="KW-0378">Hydrolase</keyword>
<dbReference type="Pfam" id="PF00149">
    <property type="entry name" value="Metallophos"/>
    <property type="match status" value="1"/>
</dbReference>
<gene>
    <name evidence="9" type="ORF">Naga_100054g31</name>
</gene>
<evidence type="ECO:0000256" key="6">
    <source>
        <dbReference type="SAM" id="Phobius"/>
    </source>
</evidence>
<feature type="compositionally biased region" description="Polar residues" evidence="5">
    <location>
        <begin position="337"/>
        <end position="348"/>
    </location>
</feature>
<dbReference type="AlphaFoldDB" id="W7TIG1"/>
<accession>W7TIG1</accession>
<reference evidence="9 10" key="1">
    <citation type="journal article" date="2014" name="Mol. Plant">
        <title>Chromosome Scale Genome Assembly and Transcriptome Profiling of Nannochloropsis gaditana in Nitrogen Depletion.</title>
        <authorList>
            <person name="Corteggiani Carpinelli E."/>
            <person name="Telatin A."/>
            <person name="Vitulo N."/>
            <person name="Forcato C."/>
            <person name="D'Angelo M."/>
            <person name="Schiavon R."/>
            <person name="Vezzi A."/>
            <person name="Giacometti G.M."/>
            <person name="Morosinotto T."/>
            <person name="Valle G."/>
        </authorList>
    </citation>
    <scope>NUCLEOTIDE SEQUENCE [LARGE SCALE GENOMIC DNA]</scope>
    <source>
        <strain evidence="9 10">B-31</strain>
    </source>
</reference>
<dbReference type="InterPro" id="IPR051558">
    <property type="entry name" value="Metallophosphoesterase_PAP"/>
</dbReference>
<dbReference type="GO" id="GO:0003993">
    <property type="term" value="F:acid phosphatase activity"/>
    <property type="evidence" value="ECO:0007669"/>
    <property type="project" value="UniProtKB-EC"/>
</dbReference>
<dbReference type="SUPFAM" id="SSF56300">
    <property type="entry name" value="Metallo-dependent phosphatases"/>
    <property type="match status" value="1"/>
</dbReference>
<feature type="transmembrane region" description="Helical" evidence="6">
    <location>
        <begin position="401"/>
        <end position="421"/>
    </location>
</feature>
<dbReference type="OrthoDB" id="187573at2759"/>